<accession>A0A2H9TK44</accession>
<organism evidence="1 2">
    <name type="scientific">Paramicrosporidium saccamoebae</name>
    <dbReference type="NCBI Taxonomy" id="1246581"/>
    <lineage>
        <taxon>Eukaryota</taxon>
        <taxon>Fungi</taxon>
        <taxon>Fungi incertae sedis</taxon>
        <taxon>Cryptomycota</taxon>
        <taxon>Cryptomycota incertae sedis</taxon>
        <taxon>Paramicrosporidium</taxon>
    </lineage>
</organism>
<comment type="caution">
    <text evidence="1">The sequence shown here is derived from an EMBL/GenBank/DDBJ whole genome shotgun (WGS) entry which is preliminary data.</text>
</comment>
<reference evidence="1 2" key="1">
    <citation type="submission" date="2016-10" db="EMBL/GenBank/DDBJ databases">
        <title>The genome of Paramicrosporidium saccamoebae is the missing link in understanding Cryptomycota and Microsporidia evolution.</title>
        <authorList>
            <person name="Quandt C.A."/>
            <person name="Beaudet D."/>
            <person name="Corsaro D."/>
            <person name="Michel R."/>
            <person name="Corradi N."/>
            <person name="James T."/>
        </authorList>
    </citation>
    <scope>NUCLEOTIDE SEQUENCE [LARGE SCALE GENOMIC DNA]</scope>
    <source>
        <strain evidence="1 2">KSL3</strain>
    </source>
</reference>
<sequence>MFQVWSKLGEYIKGDVVRAVLGISLAEMNVEVLEKVLWVLAEMATKEDCSSPQMIDFLETVVDRIMRIGGSVRFELLPALTRLSAKLPAERLDCFTSLADMILKRSDLPGKVLWTLADAMSEVVTFELEHISWSKLCLRLGQALMTTSNLKAKQHIASACNKIILQPNCPVFLRDSLIGNLELCHVWLMRSDQPVDIDSELYRKYYDSLLSELGKTADYLVTSKQVAI</sequence>
<proteinExistence type="predicted"/>
<gene>
    <name evidence="1" type="ORF">PSACC_02078</name>
</gene>
<protein>
    <submittedName>
        <fullName evidence="1">Uncharacterized protein</fullName>
    </submittedName>
</protein>
<dbReference type="AlphaFoldDB" id="A0A2H9TK44"/>
<keyword evidence="2" id="KW-1185">Reference proteome</keyword>
<evidence type="ECO:0000313" key="1">
    <source>
        <dbReference type="EMBL" id="PJF18106.1"/>
    </source>
</evidence>
<dbReference type="Proteomes" id="UP000240830">
    <property type="component" value="Unassembled WGS sequence"/>
</dbReference>
<evidence type="ECO:0000313" key="2">
    <source>
        <dbReference type="Proteomes" id="UP000240830"/>
    </source>
</evidence>
<dbReference type="EMBL" id="MTSL01000142">
    <property type="protein sequence ID" value="PJF18106.1"/>
    <property type="molecule type" value="Genomic_DNA"/>
</dbReference>
<name>A0A2H9TK44_9FUNG</name>